<evidence type="ECO:0000256" key="2">
    <source>
        <dbReference type="SAM" id="MobiDB-lite"/>
    </source>
</evidence>
<keyword evidence="5" id="KW-1185">Reference proteome</keyword>
<feature type="compositionally biased region" description="Basic and acidic residues" evidence="2">
    <location>
        <begin position="10"/>
        <end position="25"/>
    </location>
</feature>
<evidence type="ECO:0000313" key="5">
    <source>
        <dbReference type="Proteomes" id="UP000215086"/>
    </source>
</evidence>
<dbReference type="Proteomes" id="UP000215086">
    <property type="component" value="Chromosome"/>
</dbReference>
<reference evidence="4 5" key="1">
    <citation type="journal article" name="Front. Microbiol.">
        <title>Sugar Metabolism of the First Thermophilic Planctomycete Thermogutta terrifontis: Comparative Genomic and Transcriptomic Approaches.</title>
        <authorList>
            <person name="Elcheninov A.G."/>
            <person name="Menzel P."/>
            <person name="Gudbergsdottir S.R."/>
            <person name="Slesarev A.I."/>
            <person name="Kadnikov V.V."/>
            <person name="Krogh A."/>
            <person name="Bonch-Osmolovskaya E.A."/>
            <person name="Peng X."/>
            <person name="Kublanov I.V."/>
        </authorList>
    </citation>
    <scope>NUCLEOTIDE SEQUENCE [LARGE SCALE GENOMIC DNA]</scope>
    <source>
        <strain evidence="4 5">R1</strain>
    </source>
</reference>
<name>A0A286RAM9_9BACT</name>
<feature type="coiled-coil region" evidence="1">
    <location>
        <begin position="63"/>
        <end position="90"/>
    </location>
</feature>
<gene>
    <name evidence="4" type="ORF">THTE_0422</name>
</gene>
<evidence type="ECO:0000256" key="3">
    <source>
        <dbReference type="SAM" id="Phobius"/>
    </source>
</evidence>
<keyword evidence="3" id="KW-0812">Transmembrane</keyword>
<dbReference type="KEGG" id="ttf:THTE_0422"/>
<feature type="coiled-coil region" evidence="1">
    <location>
        <begin position="280"/>
        <end position="370"/>
    </location>
</feature>
<protein>
    <submittedName>
        <fullName evidence="4">Uncharacterized protein</fullName>
    </submittedName>
</protein>
<feature type="transmembrane region" description="Helical" evidence="3">
    <location>
        <begin position="36"/>
        <end position="55"/>
    </location>
</feature>
<dbReference type="EMBL" id="CP018477">
    <property type="protein sequence ID" value="ASV73024.1"/>
    <property type="molecule type" value="Genomic_DNA"/>
</dbReference>
<proteinExistence type="predicted"/>
<evidence type="ECO:0000313" key="4">
    <source>
        <dbReference type="EMBL" id="ASV73024.1"/>
    </source>
</evidence>
<keyword evidence="1" id="KW-0175">Coiled coil</keyword>
<feature type="region of interest" description="Disordered" evidence="2">
    <location>
        <begin position="1"/>
        <end position="28"/>
    </location>
</feature>
<sequence length="408" mass="45728">MGEGITSAHPGKEHAVFDRVNRGEKSPVTGGSPMSIWNKVLICLLLLASLAMWYLGMRALATHRAWRSAAEKLRNELAQLEKDRERLINGDANTKGLRQLQVELAKYTLQRGRKWHGCRPMQVNVRQDPQAGFVVQVSVTVDQLGLSGLQNVQELPVDSAVYLFDERDIRQGGSYLGAFRVAAINPRQGDQPAMVQLESTGFLTNREVQRIQGAVQAAQQGQLGWTICELLPTDDHEIFAGLDAQTLAAILPKDVVDEYVRDGKPADPNNPQSPPYWRKLRDYEVALRNLSLKRAELLDQIASLTADKNRLDASLADAKREEQARDQEIAQLKQELSRKEQERDLAQNHLKAVEDTLARVTAARDRLIQENLKTAEELARTQLKARDLIEQRVRSMAQGETPLQTAAR</sequence>
<organism evidence="4 5">
    <name type="scientific">Thermogutta terrifontis</name>
    <dbReference type="NCBI Taxonomy" id="1331910"/>
    <lineage>
        <taxon>Bacteria</taxon>
        <taxon>Pseudomonadati</taxon>
        <taxon>Planctomycetota</taxon>
        <taxon>Planctomycetia</taxon>
        <taxon>Pirellulales</taxon>
        <taxon>Thermoguttaceae</taxon>
        <taxon>Thermogutta</taxon>
    </lineage>
</organism>
<dbReference type="AlphaFoldDB" id="A0A286RAM9"/>
<accession>A0A286RAM9</accession>
<evidence type="ECO:0000256" key="1">
    <source>
        <dbReference type="SAM" id="Coils"/>
    </source>
</evidence>
<keyword evidence="3" id="KW-1133">Transmembrane helix</keyword>
<keyword evidence="3" id="KW-0472">Membrane</keyword>